<accession>A0A3P6DWG0</accession>
<organism evidence="1">
    <name type="scientific">Brassica oleracea</name>
    <name type="common">Wild cabbage</name>
    <dbReference type="NCBI Taxonomy" id="3712"/>
    <lineage>
        <taxon>Eukaryota</taxon>
        <taxon>Viridiplantae</taxon>
        <taxon>Streptophyta</taxon>
        <taxon>Embryophyta</taxon>
        <taxon>Tracheophyta</taxon>
        <taxon>Spermatophyta</taxon>
        <taxon>Magnoliopsida</taxon>
        <taxon>eudicotyledons</taxon>
        <taxon>Gunneridae</taxon>
        <taxon>Pentapetalae</taxon>
        <taxon>rosids</taxon>
        <taxon>malvids</taxon>
        <taxon>Brassicales</taxon>
        <taxon>Brassicaceae</taxon>
        <taxon>Brassiceae</taxon>
        <taxon>Brassica</taxon>
    </lineage>
</organism>
<name>A0A3P6DWG0_BRAOL</name>
<proteinExistence type="predicted"/>
<sequence>MSSKKKIAKKGLHPQCLRRAHCSKIEFVPHFRHILQKRGMVGCSLCLVDPSQGEVVPGPDPSRESRKGCKASTDEVSADHAIVLPYPGCYGVRALSPMVPNTEILVQCWTV</sequence>
<reference evidence="1" key="1">
    <citation type="submission" date="2018-11" db="EMBL/GenBank/DDBJ databases">
        <authorList>
            <consortium name="Genoscope - CEA"/>
            <person name="William W."/>
        </authorList>
    </citation>
    <scope>NUCLEOTIDE SEQUENCE</scope>
</reference>
<protein>
    <submittedName>
        <fullName evidence="1">Uncharacterized protein</fullName>
    </submittedName>
</protein>
<evidence type="ECO:0000313" key="1">
    <source>
        <dbReference type="EMBL" id="VDD36007.1"/>
    </source>
</evidence>
<dbReference type="EMBL" id="LR031876">
    <property type="protein sequence ID" value="VDD36007.1"/>
    <property type="molecule type" value="Genomic_DNA"/>
</dbReference>
<dbReference type="AlphaFoldDB" id="A0A3P6DWG0"/>
<gene>
    <name evidence="1" type="ORF">BOLC7T41567H</name>
</gene>